<dbReference type="OrthoDB" id="9999980at2"/>
<dbReference type="RefSeq" id="WP_156338773.1">
    <property type="nucleotide sequence ID" value="NZ_CP012159.1"/>
</dbReference>
<accession>A0A0K1EHA2</accession>
<dbReference type="Gene3D" id="3.40.50.10600">
    <property type="entry name" value="SpoIIaa-like domains"/>
    <property type="match status" value="1"/>
</dbReference>
<gene>
    <name evidence="2" type="ORF">CMC5_043930</name>
</gene>
<name>A0A0K1EHA2_CHOCO</name>
<feature type="region of interest" description="Disordered" evidence="1">
    <location>
        <begin position="194"/>
        <end position="213"/>
    </location>
</feature>
<organism evidence="2 3">
    <name type="scientific">Chondromyces crocatus</name>
    <dbReference type="NCBI Taxonomy" id="52"/>
    <lineage>
        <taxon>Bacteria</taxon>
        <taxon>Pseudomonadati</taxon>
        <taxon>Myxococcota</taxon>
        <taxon>Polyangia</taxon>
        <taxon>Polyangiales</taxon>
        <taxon>Polyangiaceae</taxon>
        <taxon>Chondromyces</taxon>
    </lineage>
</organism>
<keyword evidence="3" id="KW-1185">Reference proteome</keyword>
<evidence type="ECO:0000256" key="1">
    <source>
        <dbReference type="SAM" id="MobiDB-lite"/>
    </source>
</evidence>
<sequence length="329" mass="33561">MTRPGAPSVAPPWPLLSNTLGDAGGAVELRAPFPAITPPVLSVPVSVPRPAAFAPALRRSWNLRRSSDGETLVVTFHGKLTEADGRTSVLALVAQLARGPARVVWNLHEMTGYEAGARLAWQRGLWPVRHCIRSLEVIGGSPVVRVGAVTLTMVLGLEARFYSASRPPPAPDSSLPLEALGVASSAVNPALTASLTSPAPPATPALPATPARAASPARALIPASPASPARALNPVSVVSPASPASAGYMATMALTASPALMTSPALTARSANTTTSANPWVSSACPVSQRPTNHAPACQSPSTLRSCTDAGPSSRSGTPGPRPGRRKAA</sequence>
<dbReference type="AlphaFoldDB" id="A0A0K1EHA2"/>
<feature type="region of interest" description="Disordered" evidence="1">
    <location>
        <begin position="275"/>
        <end position="329"/>
    </location>
</feature>
<evidence type="ECO:0000313" key="3">
    <source>
        <dbReference type="Proteomes" id="UP000067626"/>
    </source>
</evidence>
<dbReference type="KEGG" id="ccro:CMC5_043930"/>
<reference evidence="2 3" key="1">
    <citation type="submission" date="2015-07" db="EMBL/GenBank/DDBJ databases">
        <title>Genome analysis of myxobacterium Chondromyces crocatus Cm c5 reveals a high potential for natural compound synthesis and the genetic basis for the loss of fruiting body formation.</title>
        <authorList>
            <person name="Zaburannyi N."/>
            <person name="Bunk B."/>
            <person name="Maier J."/>
            <person name="Overmann J."/>
            <person name="Mueller R."/>
        </authorList>
    </citation>
    <scope>NUCLEOTIDE SEQUENCE [LARGE SCALE GENOMIC DNA]</scope>
    <source>
        <strain evidence="2 3">Cm c5</strain>
    </source>
</reference>
<feature type="compositionally biased region" description="Polar residues" evidence="1">
    <location>
        <begin position="279"/>
        <end position="292"/>
    </location>
</feature>
<dbReference type="STRING" id="52.CMC5_043930"/>
<proteinExistence type="predicted"/>
<dbReference type="EMBL" id="CP012159">
    <property type="protein sequence ID" value="AKT40240.1"/>
    <property type="molecule type" value="Genomic_DNA"/>
</dbReference>
<dbReference type="Proteomes" id="UP000067626">
    <property type="component" value="Chromosome"/>
</dbReference>
<evidence type="ECO:0000313" key="2">
    <source>
        <dbReference type="EMBL" id="AKT40240.1"/>
    </source>
</evidence>
<dbReference type="InterPro" id="IPR038396">
    <property type="entry name" value="SpoIIAA-like_sf"/>
</dbReference>
<protein>
    <submittedName>
        <fullName evidence="2">Uncharacterized protein</fullName>
    </submittedName>
</protein>